<organism evidence="2 3">
    <name type="scientific">Trichomonas vaginalis (strain ATCC PRA-98 / G3)</name>
    <dbReference type="NCBI Taxonomy" id="412133"/>
    <lineage>
        <taxon>Eukaryota</taxon>
        <taxon>Metamonada</taxon>
        <taxon>Parabasalia</taxon>
        <taxon>Trichomonadida</taxon>
        <taxon>Trichomonadidae</taxon>
        <taxon>Trichomonas</taxon>
    </lineage>
</organism>
<dbReference type="PANTHER" id="PTHR12820:SF0">
    <property type="entry name" value="VACUOLAR PROTEIN SORTING-ASSOCIATED PROTEIN 53 HOMOLOG"/>
    <property type="match status" value="1"/>
</dbReference>
<evidence type="ECO:0000313" key="2">
    <source>
        <dbReference type="EMBL" id="EAX97166.1"/>
    </source>
</evidence>
<keyword evidence="3" id="KW-1185">Reference proteome</keyword>
<dbReference type="InParanoid" id="A2FD59"/>
<gene>
    <name evidence="2" type="ORF">TVAG_116840</name>
</gene>
<dbReference type="STRING" id="5722.A2FD59"/>
<dbReference type="EMBL" id="DS113727">
    <property type="protein sequence ID" value="EAX97166.1"/>
    <property type="molecule type" value="Genomic_DNA"/>
</dbReference>
<dbReference type="FunCoup" id="A2FD59">
    <property type="interactions" value="555"/>
</dbReference>
<feature type="domain" description="Vps53 N-terminal" evidence="1">
    <location>
        <begin position="12"/>
        <end position="372"/>
    </location>
</feature>
<dbReference type="eggNOG" id="KOG2180">
    <property type="taxonomic scope" value="Eukaryota"/>
</dbReference>
<proteinExistence type="predicted"/>
<dbReference type="Pfam" id="PF04100">
    <property type="entry name" value="Vps53_N"/>
    <property type="match status" value="1"/>
</dbReference>
<dbReference type="GO" id="GO:0042147">
    <property type="term" value="P:retrograde transport, endosome to Golgi"/>
    <property type="evidence" value="ECO:0000318"/>
    <property type="project" value="GO_Central"/>
</dbReference>
<dbReference type="RefSeq" id="XP_001310096.1">
    <property type="nucleotide sequence ID" value="XM_001310095.1"/>
</dbReference>
<dbReference type="InterPro" id="IPR007234">
    <property type="entry name" value="Vps53_N"/>
</dbReference>
<dbReference type="PANTHER" id="PTHR12820">
    <property type="entry name" value="VACUOLAR SORTING PROTEIN 53"/>
    <property type="match status" value="1"/>
</dbReference>
<name>A2FD59_TRIV3</name>
<dbReference type="GO" id="GO:0005829">
    <property type="term" value="C:cytosol"/>
    <property type="evidence" value="ECO:0007669"/>
    <property type="project" value="GOC"/>
</dbReference>
<dbReference type="AlphaFoldDB" id="A2FD59"/>
<dbReference type="Proteomes" id="UP000001542">
    <property type="component" value="Unassembled WGS sequence"/>
</dbReference>
<accession>A2FD59</accession>
<sequence length="682" mass="78876">MENFESKLLSADFDEIQFLNELFPTEDSINTLPNILSIVENEIKHFDSEMKEAVRTYSTLSSKSQKIIQETSSTIQEIDDKVDSLQSRATNTQLTVSSMCQSIKAYDNAKTHLTESITCLKRLQMTTFAVSDLEEMYKQCNYSESADRILALTTLLEYFQDFESNQELDNVRQRFEVIKREIKSKITYDLDQKLFSTIVDSSVSPAFKVIESLGDRIMQDTIDWFCSKYLEPYVQQYQKTPLQNTKDRYLWLKNSLDEYKDKYSQVIPQNWRMPYNITLNFCIETRKHLREIIEKGKPTLENFTIGFESTAMFEQALSQEFGSNIINEKGNQEWKNDDKFVGLIGSAFTKHTQLYLAGINQKLKLQVQDLHQKSSKIIDSTDKTLKSSNELVEIMNNIIKRCAGFNDNNVLYDLFFHLKNTISEYTDLIFNDRPTNLTSDKSVPLYCATINTFQFFKSIINGLSNRIRSFVNEDQKSGVRVDDIDDKLGDNLARLVRELSGMICNEKCQSGFSSLQSGNWMTCPDNQCVFGQNICKGLEQIIPVLKKWMRDESFNYFRSQFIVYFVNKIIEKSFMHPHVGMARERLAMATDDIEKKLIEQFGAAPESIQEKFIKETVQRIRHGIRVLLVRPEDMPTMYVEITNKPSASDFKTFLGAKGLSTAQINQLMQTYSDEVKKKQSGK</sequence>
<protein>
    <recommendedName>
        <fullName evidence="1">Vps53 N-terminal domain-containing protein</fullName>
    </recommendedName>
</protein>
<dbReference type="VEuPathDB" id="TrichDB:TVAGG3_1005240"/>
<evidence type="ECO:0000313" key="3">
    <source>
        <dbReference type="Proteomes" id="UP000001542"/>
    </source>
</evidence>
<dbReference type="GO" id="GO:0000938">
    <property type="term" value="C:GARP complex"/>
    <property type="evidence" value="ECO:0000318"/>
    <property type="project" value="GO_Central"/>
</dbReference>
<dbReference type="VEuPathDB" id="TrichDB:TVAG_116840"/>
<reference evidence="2" key="2">
    <citation type="journal article" date="2007" name="Science">
        <title>Draft genome sequence of the sexually transmitted pathogen Trichomonas vaginalis.</title>
        <authorList>
            <person name="Carlton J.M."/>
            <person name="Hirt R.P."/>
            <person name="Silva J.C."/>
            <person name="Delcher A.L."/>
            <person name="Schatz M."/>
            <person name="Zhao Q."/>
            <person name="Wortman J.R."/>
            <person name="Bidwell S.L."/>
            <person name="Alsmark U.C.M."/>
            <person name="Besteiro S."/>
            <person name="Sicheritz-Ponten T."/>
            <person name="Noel C.J."/>
            <person name="Dacks J.B."/>
            <person name="Foster P.G."/>
            <person name="Simillion C."/>
            <person name="Van de Peer Y."/>
            <person name="Miranda-Saavedra D."/>
            <person name="Barton G.J."/>
            <person name="Westrop G.D."/>
            <person name="Mueller S."/>
            <person name="Dessi D."/>
            <person name="Fiori P.L."/>
            <person name="Ren Q."/>
            <person name="Paulsen I."/>
            <person name="Zhang H."/>
            <person name="Bastida-Corcuera F.D."/>
            <person name="Simoes-Barbosa A."/>
            <person name="Brown M.T."/>
            <person name="Hayes R.D."/>
            <person name="Mukherjee M."/>
            <person name="Okumura C.Y."/>
            <person name="Schneider R."/>
            <person name="Smith A.J."/>
            <person name="Vanacova S."/>
            <person name="Villalvazo M."/>
            <person name="Haas B.J."/>
            <person name="Pertea M."/>
            <person name="Feldblyum T.V."/>
            <person name="Utterback T.R."/>
            <person name="Shu C.L."/>
            <person name="Osoegawa K."/>
            <person name="de Jong P.J."/>
            <person name="Hrdy I."/>
            <person name="Horvathova L."/>
            <person name="Zubacova Z."/>
            <person name="Dolezal P."/>
            <person name="Malik S.B."/>
            <person name="Logsdon J.M. Jr."/>
            <person name="Henze K."/>
            <person name="Gupta A."/>
            <person name="Wang C.C."/>
            <person name="Dunne R.L."/>
            <person name="Upcroft J.A."/>
            <person name="Upcroft P."/>
            <person name="White O."/>
            <person name="Salzberg S.L."/>
            <person name="Tang P."/>
            <person name="Chiu C.-H."/>
            <person name="Lee Y.-S."/>
            <person name="Embley T.M."/>
            <person name="Coombs G.H."/>
            <person name="Mottram J.C."/>
            <person name="Tachezy J."/>
            <person name="Fraser-Liggett C.M."/>
            <person name="Johnson P.J."/>
        </authorList>
    </citation>
    <scope>NUCLEOTIDE SEQUENCE [LARGE SCALE GENOMIC DNA]</scope>
    <source>
        <strain evidence="2">G3</strain>
    </source>
</reference>
<dbReference type="SMR" id="A2FD59"/>
<reference evidence="2" key="1">
    <citation type="submission" date="2006-10" db="EMBL/GenBank/DDBJ databases">
        <authorList>
            <person name="Amadeo P."/>
            <person name="Zhao Q."/>
            <person name="Wortman J."/>
            <person name="Fraser-Liggett C."/>
            <person name="Carlton J."/>
        </authorList>
    </citation>
    <scope>NUCLEOTIDE SEQUENCE</scope>
    <source>
        <strain evidence="2">G3</strain>
    </source>
</reference>
<dbReference type="OMA" id="MINTADY"/>
<dbReference type="InterPro" id="IPR039766">
    <property type="entry name" value="Vps53"/>
</dbReference>
<dbReference type="OrthoDB" id="10261632at2759"/>
<dbReference type="KEGG" id="tva:4754945"/>
<evidence type="ECO:0000259" key="1">
    <source>
        <dbReference type="Pfam" id="PF04100"/>
    </source>
</evidence>